<protein>
    <submittedName>
        <fullName evidence="8">Na+/H+ antiporter subunit E</fullName>
    </submittedName>
</protein>
<organism evidence="8 9">
    <name type="scientific">Zobellella iuensis</name>
    <dbReference type="NCBI Taxonomy" id="2803811"/>
    <lineage>
        <taxon>Bacteria</taxon>
        <taxon>Pseudomonadati</taxon>
        <taxon>Pseudomonadota</taxon>
        <taxon>Gammaproteobacteria</taxon>
        <taxon>Aeromonadales</taxon>
        <taxon>Aeromonadaceae</taxon>
        <taxon>Zobellella</taxon>
    </lineage>
</organism>
<evidence type="ECO:0000256" key="2">
    <source>
        <dbReference type="ARBA" id="ARBA00006228"/>
    </source>
</evidence>
<evidence type="ECO:0000256" key="7">
    <source>
        <dbReference type="SAM" id="Phobius"/>
    </source>
</evidence>
<keyword evidence="6 7" id="KW-0472">Membrane</keyword>
<dbReference type="Proteomes" id="UP000638570">
    <property type="component" value="Unassembled WGS sequence"/>
</dbReference>
<dbReference type="PANTHER" id="PTHR34584">
    <property type="entry name" value="NA(+)/H(+) ANTIPORTER SUBUNIT E1"/>
    <property type="match status" value="1"/>
</dbReference>
<reference evidence="9" key="1">
    <citation type="submission" date="2021-01" db="EMBL/GenBank/DDBJ databases">
        <title>Genome public.</title>
        <authorList>
            <person name="Liu C."/>
            <person name="Sun Q."/>
        </authorList>
    </citation>
    <scope>NUCLEOTIDE SEQUENCE [LARGE SCALE GENOMIC DNA]</scope>
    <source>
        <strain evidence="9">CGMCC 1.18722</strain>
    </source>
</reference>
<keyword evidence="9" id="KW-1185">Reference proteome</keyword>
<evidence type="ECO:0000313" key="9">
    <source>
        <dbReference type="Proteomes" id="UP000638570"/>
    </source>
</evidence>
<evidence type="ECO:0000256" key="6">
    <source>
        <dbReference type="ARBA" id="ARBA00023136"/>
    </source>
</evidence>
<evidence type="ECO:0000313" key="8">
    <source>
        <dbReference type="EMBL" id="MBL1378886.1"/>
    </source>
</evidence>
<comment type="caution">
    <text evidence="8">The sequence shown here is derived from an EMBL/GenBank/DDBJ whole genome shotgun (WGS) entry which is preliminary data.</text>
</comment>
<dbReference type="InterPro" id="IPR002758">
    <property type="entry name" value="Cation_antiport_E"/>
</dbReference>
<evidence type="ECO:0000256" key="5">
    <source>
        <dbReference type="ARBA" id="ARBA00022989"/>
    </source>
</evidence>
<name>A0ABS1QWR5_9GAMM</name>
<dbReference type="PANTHER" id="PTHR34584:SF1">
    <property type="entry name" value="NA(+)_H(+) ANTIPORTER SUBUNIT E1"/>
    <property type="match status" value="1"/>
</dbReference>
<dbReference type="EMBL" id="JAERTZ010000026">
    <property type="protein sequence ID" value="MBL1378886.1"/>
    <property type="molecule type" value="Genomic_DNA"/>
</dbReference>
<dbReference type="Pfam" id="PF01899">
    <property type="entry name" value="MNHE"/>
    <property type="match status" value="1"/>
</dbReference>
<accession>A0ABS1QWR5</accession>
<comment type="subcellular location">
    <subcellularLocation>
        <location evidence="1">Cell membrane</location>
        <topology evidence="1">Multi-pass membrane protein</topology>
    </subcellularLocation>
</comment>
<comment type="similarity">
    <text evidence="2">Belongs to the CPA3 antiporters (TC 2.A.63) subunit E family.</text>
</comment>
<feature type="transmembrane region" description="Helical" evidence="7">
    <location>
        <begin position="27"/>
        <end position="43"/>
    </location>
</feature>
<evidence type="ECO:0000256" key="1">
    <source>
        <dbReference type="ARBA" id="ARBA00004651"/>
    </source>
</evidence>
<sequence>MVRFLALAILWWVLTEGEISALALGLAVALAVALLTAGLFPPGGYRIRLRRLPRFLFFFVTRSMAAGLDVARRLLLPSLPVDPGIRTLPLRLPPGSPRWLLANVLSLLPGTLSVRLHERGLELHCLDLGMPVAASLRDAERHVALLFELPGDWP</sequence>
<gene>
    <name evidence="8" type="ORF">JKV55_16350</name>
</gene>
<dbReference type="RefSeq" id="WP_202087870.1">
    <property type="nucleotide sequence ID" value="NZ_JAERTZ010000026.1"/>
</dbReference>
<proteinExistence type="inferred from homology"/>
<evidence type="ECO:0000256" key="3">
    <source>
        <dbReference type="ARBA" id="ARBA00022475"/>
    </source>
</evidence>
<evidence type="ECO:0000256" key="4">
    <source>
        <dbReference type="ARBA" id="ARBA00022692"/>
    </source>
</evidence>
<keyword evidence="5 7" id="KW-1133">Transmembrane helix</keyword>
<keyword evidence="4 7" id="KW-0812">Transmembrane</keyword>
<keyword evidence="3" id="KW-1003">Cell membrane</keyword>